<evidence type="ECO:0000313" key="1">
    <source>
        <dbReference type="EMBL" id="RXK51347.1"/>
    </source>
</evidence>
<protein>
    <recommendedName>
        <fullName evidence="3">CHAT domain-containing protein</fullName>
    </recommendedName>
</protein>
<name>A0A498KZX0_9EURY</name>
<dbReference type="EMBL" id="RDFA01000001">
    <property type="protein sequence ID" value="RXK51347.1"/>
    <property type="molecule type" value="Genomic_DNA"/>
</dbReference>
<proteinExistence type="predicted"/>
<evidence type="ECO:0008006" key="3">
    <source>
        <dbReference type="Google" id="ProtNLM"/>
    </source>
</evidence>
<accession>A0A498KZX0</accession>
<sequence>MMAWVAANGGVRAIGGAGETTVRTVDWEDRRSGPELVQPVEDCVTGSLSELRVPVENATLTDASGGRQYDLSEPVALDRGQFLLDCRLAVGASAGREARGGPAMELYCRFDGPAFVRRVGDQIVVSLGEERPVTLGFREHCEDPSTVTVPPTPAGVADAISHLSAALRTTGPARSHPSMRDHPPVVEVGDERSIPDAVEAATPDTGIELQLPEHLEYLFVGAPLAYYLGATVTVEAGATPKLVAPSTDVECRFRELPTFQHGVARLLRQVFFYDTLVRDLDGESPACREALLDRFGLDPAALRNRTPAERLARYFCVTEPDFEEYLPEWHFSTYAAPERDNVRSLPYLLDALSLIYLPEASELRGTELLERTLDDFYRSGSHAGRRSVASVDRVDPELRAGRIHAWLANGAPIDAFKTSPQAYENRRQYQDRRGTPLSVTVVLNDEEMYDEHTAVADIYEERSADLPLSVDIEEHLSSAELAEVFASPNDFVHYIGHCDADGLECPDGRFTASSLERCETRTFFLNACGSYHEGLELIERGSVGGAVTLTKVLDRQAAKVGTAFARLLVHGFGLEPAMQLSRRRIMMGKDYAVVGDGTYTLAPTPDSPVVGWLEHGNGGFRLSCEAVTGRRIGDCFQPAFTEESAYHGTATETVLDRGELVEVLSETPLPIIYDNEFHWSDDLATELGRGR</sequence>
<comment type="caution">
    <text evidence="1">The sequence shown here is derived from an EMBL/GenBank/DDBJ whole genome shotgun (WGS) entry which is preliminary data.</text>
</comment>
<keyword evidence="2" id="KW-1185">Reference proteome</keyword>
<dbReference type="RefSeq" id="WP_129067212.1">
    <property type="nucleotide sequence ID" value="NZ_RDFA01000001.1"/>
</dbReference>
<organism evidence="1 2">
    <name type="scientific">Halorientalis pallida</name>
    <dbReference type="NCBI Taxonomy" id="2479928"/>
    <lineage>
        <taxon>Archaea</taxon>
        <taxon>Methanobacteriati</taxon>
        <taxon>Methanobacteriota</taxon>
        <taxon>Stenosarchaea group</taxon>
        <taxon>Halobacteria</taxon>
        <taxon>Halobacteriales</taxon>
        <taxon>Haloarculaceae</taxon>
        <taxon>Halorientalis</taxon>
    </lineage>
</organism>
<dbReference type="OrthoDB" id="269729at2157"/>
<dbReference type="AlphaFoldDB" id="A0A498KZX0"/>
<dbReference type="Proteomes" id="UP000289691">
    <property type="component" value="Unassembled WGS sequence"/>
</dbReference>
<reference evidence="1 2" key="1">
    <citation type="submission" date="2019-01" db="EMBL/GenBank/DDBJ databases">
        <title>Halorientalis sp. F13-25 a new haloarchaeum isolated from hypersaline water.</title>
        <authorList>
            <person name="Ana D.-V."/>
            <person name="Cristina S.-P."/>
            <person name="Antonio V."/>
        </authorList>
    </citation>
    <scope>NUCLEOTIDE SEQUENCE [LARGE SCALE GENOMIC DNA]</scope>
    <source>
        <strain evidence="1 2">F13-25</strain>
    </source>
</reference>
<evidence type="ECO:0000313" key="2">
    <source>
        <dbReference type="Proteomes" id="UP000289691"/>
    </source>
</evidence>
<gene>
    <name evidence="1" type="ORF">EAF64_01515</name>
</gene>